<dbReference type="Pfam" id="PF13401">
    <property type="entry name" value="AAA_22"/>
    <property type="match status" value="1"/>
</dbReference>
<dbReference type="EMBL" id="CP062175">
    <property type="protein sequence ID" value="WXK38309.1"/>
    <property type="molecule type" value="Genomic_DNA"/>
</dbReference>
<evidence type="ECO:0000313" key="5">
    <source>
        <dbReference type="Proteomes" id="UP001493153"/>
    </source>
</evidence>
<dbReference type="SMART" id="SM00862">
    <property type="entry name" value="Trans_reg_C"/>
    <property type="match status" value="1"/>
</dbReference>
<gene>
    <name evidence="4" type="ORF">IHE29_03060</name>
</gene>
<dbReference type="Proteomes" id="UP001493153">
    <property type="component" value="Plasmid megaplasmid"/>
</dbReference>
<dbReference type="Pfam" id="PF00486">
    <property type="entry name" value="Trans_reg_C"/>
    <property type="match status" value="1"/>
</dbReference>
<reference evidence="4 5" key="1">
    <citation type="submission" date="2020-09" db="EMBL/GenBank/DDBJ databases">
        <title>Genome sequences of Mycetohabitans spp.</title>
        <authorList>
            <person name="Carter M.E."/>
            <person name="Carpenter S.C.D."/>
            <person name="Bogdanove A.J."/>
        </authorList>
    </citation>
    <scope>NUCLEOTIDE SEQUENCE [LARGE SCALE GENOMIC DNA]</scope>
    <source>
        <strain evidence="4 5">B12</strain>
        <plasmid evidence="4 5">megaplasmid</plasmid>
    </source>
</reference>
<dbReference type="SUPFAM" id="SSF46894">
    <property type="entry name" value="C-terminal effector domain of the bipartite response regulators"/>
    <property type="match status" value="1"/>
</dbReference>
<keyword evidence="1 2" id="KW-0238">DNA-binding</keyword>
<dbReference type="SUPFAM" id="SSF52540">
    <property type="entry name" value="P-loop containing nucleoside triphosphate hydrolases"/>
    <property type="match status" value="1"/>
</dbReference>
<keyword evidence="5" id="KW-1185">Reference proteome</keyword>
<proteinExistence type="predicted"/>
<dbReference type="PANTHER" id="PTHR47691:SF3">
    <property type="entry name" value="HTH-TYPE TRANSCRIPTIONAL REGULATOR RV0890C-RELATED"/>
    <property type="match status" value="1"/>
</dbReference>
<name>A0ABZ2Q0X8_9BURK</name>
<feature type="DNA-binding region" description="OmpR/PhoB-type" evidence="2">
    <location>
        <begin position="20"/>
        <end position="115"/>
    </location>
</feature>
<dbReference type="CDD" id="cd00383">
    <property type="entry name" value="trans_reg_C"/>
    <property type="match status" value="1"/>
</dbReference>
<keyword evidence="4" id="KW-0614">Plasmid</keyword>
<evidence type="ECO:0000256" key="2">
    <source>
        <dbReference type="PROSITE-ProRule" id="PRU01091"/>
    </source>
</evidence>
<dbReference type="InterPro" id="IPR036388">
    <property type="entry name" value="WH-like_DNA-bd_sf"/>
</dbReference>
<dbReference type="PRINTS" id="PR00364">
    <property type="entry name" value="DISEASERSIST"/>
</dbReference>
<organism evidence="4 5">
    <name type="scientific">Mycetohabitans rhizoxinica</name>
    <dbReference type="NCBI Taxonomy" id="412963"/>
    <lineage>
        <taxon>Bacteria</taxon>
        <taxon>Pseudomonadati</taxon>
        <taxon>Pseudomonadota</taxon>
        <taxon>Betaproteobacteria</taxon>
        <taxon>Burkholderiales</taxon>
        <taxon>Burkholderiaceae</taxon>
        <taxon>Mycetohabitans</taxon>
    </lineage>
</organism>
<geneLocation type="plasmid" evidence="4 5">
    <name>megaplasmid</name>
</geneLocation>
<dbReference type="PROSITE" id="PS51755">
    <property type="entry name" value="OMPR_PHOB"/>
    <property type="match status" value="1"/>
</dbReference>
<protein>
    <submittedName>
        <fullName evidence="4">Winged helix-turn-helix domain-containing protein</fullName>
    </submittedName>
</protein>
<evidence type="ECO:0000259" key="3">
    <source>
        <dbReference type="PROSITE" id="PS51755"/>
    </source>
</evidence>
<dbReference type="InterPro" id="IPR027417">
    <property type="entry name" value="P-loop_NTPase"/>
</dbReference>
<dbReference type="InterPro" id="IPR049945">
    <property type="entry name" value="AAA_22"/>
</dbReference>
<sequence length="564" mass="60527">MDHRHTYRERPASMSIQPAMMAIAFGRYQLILDPAQLNVDGKPVAIGSRSLTILRILLEANGRTVSTDELREKVWHNADVSVNSIQSKVAALRRALGGDEHLVATVRGQGYRFTGEQRLVTLALEAPSGDGAVTAMGSASTAQAPPHHRVESAQANTFSEEVTGAPQTRATLMLPRGTTPFIGRHAEVSELLAVVPTARIVTLTGPAGIGKTRVALELVRRLGALYPHGVALVHCAPQQHVDAFARACIQAWHIEAYRGDAPGQYLHKWLKPRRMMLLIHDVDGLPIETTRYINRLIDEAPGVCVIATAKDAPGIYAEHVVRVSPLQTPSPSCGTSSLIPQCDALQLLFARLHILTSPRGAMQQRRPPTTAGSTWYADASPEAIAMAARVAALAEGMPLALELAAFALAQRIRAGEPLETALATLADTMRLAASDISTSHASMAAPGAAAFLPLIGQCMAQLSPLEHVILRSLATFEHAVTYDAMLYRLKGAPQLASMPNGAVLDASLSKLIDSRLIRDIGIAGQAMLKVNEWLAANADAPFWCLNENTPGNPWHTSSDATSER</sequence>
<feature type="domain" description="OmpR/PhoB-type" evidence="3">
    <location>
        <begin position="20"/>
        <end position="115"/>
    </location>
</feature>
<accession>A0ABZ2Q0X8</accession>
<dbReference type="Gene3D" id="3.40.50.300">
    <property type="entry name" value="P-loop containing nucleotide triphosphate hydrolases"/>
    <property type="match status" value="1"/>
</dbReference>
<dbReference type="InterPro" id="IPR001867">
    <property type="entry name" value="OmpR/PhoB-type_DNA-bd"/>
</dbReference>
<dbReference type="Gene3D" id="1.10.10.10">
    <property type="entry name" value="Winged helix-like DNA-binding domain superfamily/Winged helix DNA-binding domain"/>
    <property type="match status" value="1"/>
</dbReference>
<dbReference type="PANTHER" id="PTHR47691">
    <property type="entry name" value="REGULATOR-RELATED"/>
    <property type="match status" value="1"/>
</dbReference>
<dbReference type="InterPro" id="IPR016032">
    <property type="entry name" value="Sig_transdc_resp-reg_C-effctor"/>
</dbReference>
<evidence type="ECO:0000313" key="4">
    <source>
        <dbReference type="EMBL" id="WXK38309.1"/>
    </source>
</evidence>
<evidence type="ECO:0000256" key="1">
    <source>
        <dbReference type="ARBA" id="ARBA00023125"/>
    </source>
</evidence>